<dbReference type="Proteomes" id="UP000758022">
    <property type="component" value="Unassembled WGS sequence"/>
</dbReference>
<dbReference type="EMBL" id="JAAXQQ010000012">
    <property type="protein sequence ID" value="MBY3067672.1"/>
    <property type="molecule type" value="Genomic_DNA"/>
</dbReference>
<proteinExistence type="predicted"/>
<evidence type="ECO:0000313" key="1">
    <source>
        <dbReference type="EMBL" id="MBY3067672.1"/>
    </source>
</evidence>
<comment type="caution">
    <text evidence="1">The sequence shown here is derived from an EMBL/GenBank/DDBJ whole genome shotgun (WGS) entry which is preliminary data.</text>
</comment>
<protein>
    <recommendedName>
        <fullName evidence="3">ATP-binding cassette domain-containing protein</fullName>
    </recommendedName>
</protein>
<sequence length="113" mass="12518">MAIARALLVNPKLLICDEILSALAQGKHAHALRTSSPSYNRSPIPTRRIGLSKDHYVSRPPAMLHQRPAGIGCPFVGRCPRQVGSRHAGEQELQDLRQRLVARSIQADQPLKR</sequence>
<gene>
    <name evidence="1" type="ORF">HFO74_30345</name>
</gene>
<organism evidence="1 2">
    <name type="scientific">Rhizobium laguerreae</name>
    <dbReference type="NCBI Taxonomy" id="1076926"/>
    <lineage>
        <taxon>Bacteria</taxon>
        <taxon>Pseudomonadati</taxon>
        <taxon>Pseudomonadota</taxon>
        <taxon>Alphaproteobacteria</taxon>
        <taxon>Hyphomicrobiales</taxon>
        <taxon>Rhizobiaceae</taxon>
        <taxon>Rhizobium/Agrobacterium group</taxon>
        <taxon>Rhizobium</taxon>
    </lineage>
</organism>
<accession>A0AB35FN00</accession>
<reference evidence="1" key="1">
    <citation type="submission" date="2020-04" db="EMBL/GenBank/DDBJ databases">
        <title>Global-level population genomics supports evidence of horizontal gene transfer on evolution of Rhizobia in Lentils.</title>
        <authorList>
            <person name="Gai Y."/>
            <person name="Cook D."/>
            <person name="Riely B."/>
        </authorList>
    </citation>
    <scope>NUCLEOTIDE SEQUENCE</scope>
    <source>
        <strain evidence="1">TLR9</strain>
    </source>
</reference>
<evidence type="ECO:0008006" key="3">
    <source>
        <dbReference type="Google" id="ProtNLM"/>
    </source>
</evidence>
<dbReference type="AlphaFoldDB" id="A0AB35FN00"/>
<name>A0AB35FN00_9HYPH</name>
<evidence type="ECO:0000313" key="2">
    <source>
        <dbReference type="Proteomes" id="UP000758022"/>
    </source>
</evidence>